<proteinExistence type="predicted"/>
<name>A0A0B7K6R9_BIOOC</name>
<protein>
    <submittedName>
        <fullName evidence="1">Uncharacterized protein</fullName>
    </submittedName>
</protein>
<reference evidence="1" key="1">
    <citation type="submission" date="2015-01" db="EMBL/GenBank/DDBJ databases">
        <authorList>
            <person name="Durling Mikael"/>
        </authorList>
    </citation>
    <scope>NUCLEOTIDE SEQUENCE</scope>
</reference>
<dbReference type="EMBL" id="CDPU01000032">
    <property type="protein sequence ID" value="CEO53053.1"/>
    <property type="molecule type" value="Genomic_DNA"/>
</dbReference>
<organism evidence="1">
    <name type="scientific">Bionectria ochroleuca</name>
    <name type="common">Gliocladium roseum</name>
    <dbReference type="NCBI Taxonomy" id="29856"/>
    <lineage>
        <taxon>Eukaryota</taxon>
        <taxon>Fungi</taxon>
        <taxon>Dikarya</taxon>
        <taxon>Ascomycota</taxon>
        <taxon>Pezizomycotina</taxon>
        <taxon>Sordariomycetes</taxon>
        <taxon>Hypocreomycetidae</taxon>
        <taxon>Hypocreales</taxon>
        <taxon>Bionectriaceae</taxon>
        <taxon>Clonostachys</taxon>
    </lineage>
</organism>
<accession>A0A0B7K6R9</accession>
<evidence type="ECO:0000313" key="1">
    <source>
        <dbReference type="EMBL" id="CEO53053.1"/>
    </source>
</evidence>
<gene>
    <name evidence="1" type="ORF">BN869_000009111_1</name>
</gene>
<sequence>MTSSVIDSGAALGATVSAIRKFSKKFKNAPEVWGQYSKAIETLEPIHQVLEDLVTGINVIHSNGFQTELLGQITTCLADLRKYSGVKQPQTVPKLGEQFLQVSMRPKRPWEGFKEDSAEFYRYLAEKITRSGYRCRFVIDQGEIRQHIQSVEAAKSLLLLVISGATFVRVASSNVQADIQKIDIQIAEQNMILDKICKQLEEKLMQRPSLQMGLGSQQPSQSSLTLSSIAETGSLNIQDLTRSLFRATRSSLPVETSLRTTDSTGAESLTGIFTSVEQQDDQQSITEPTYDAFSAGGGHSNDISADGETEHAIRISENVENDTDADNFQAHTRNSQHVILSPNNNDYILESGVGNHVSRPMITELDSDNTATALVNELLAEEAGNSEAERLTMTVELTGGLTEVDSACRDSQRHSDTTEPISVPINVQGHLKLNNFEFIKESHCLSGSQIKASMSNPTMRTLNATRTGS</sequence>
<dbReference type="AlphaFoldDB" id="A0A0B7K6R9"/>